<accession>A0AAD7ZAL8</accession>
<dbReference type="Pfam" id="PF14529">
    <property type="entry name" value="Exo_endo_phos_2"/>
    <property type="match status" value="1"/>
</dbReference>
<dbReference type="Proteomes" id="UP001233999">
    <property type="component" value="Unassembled WGS sequence"/>
</dbReference>
<organism evidence="2 3">
    <name type="scientific">Diploptera punctata</name>
    <name type="common">Pacific beetle cockroach</name>
    <dbReference type="NCBI Taxonomy" id="6984"/>
    <lineage>
        <taxon>Eukaryota</taxon>
        <taxon>Metazoa</taxon>
        <taxon>Ecdysozoa</taxon>
        <taxon>Arthropoda</taxon>
        <taxon>Hexapoda</taxon>
        <taxon>Insecta</taxon>
        <taxon>Pterygota</taxon>
        <taxon>Neoptera</taxon>
        <taxon>Polyneoptera</taxon>
        <taxon>Dictyoptera</taxon>
        <taxon>Blattodea</taxon>
        <taxon>Blaberoidea</taxon>
        <taxon>Blaberidae</taxon>
        <taxon>Diplopterinae</taxon>
        <taxon>Diploptera</taxon>
    </lineage>
</organism>
<reference evidence="2" key="2">
    <citation type="submission" date="2023-05" db="EMBL/GenBank/DDBJ databases">
        <authorList>
            <person name="Fouks B."/>
        </authorList>
    </citation>
    <scope>NUCLEOTIDE SEQUENCE</scope>
    <source>
        <strain evidence="2">Stay&amp;Tobe</strain>
        <tissue evidence="2">Testes</tissue>
    </source>
</reference>
<protein>
    <recommendedName>
        <fullName evidence="1">Endonuclease/exonuclease/phosphatase domain-containing protein</fullName>
    </recommendedName>
</protein>
<dbReference type="InterPro" id="IPR036691">
    <property type="entry name" value="Endo/exonu/phosph_ase_sf"/>
</dbReference>
<keyword evidence="3" id="KW-1185">Reference proteome</keyword>
<reference evidence="2" key="1">
    <citation type="journal article" date="2023" name="IScience">
        <title>Live-bearing cockroach genome reveals convergent evolutionary mechanisms linked to viviparity in insects and beyond.</title>
        <authorList>
            <person name="Fouks B."/>
            <person name="Harrison M.C."/>
            <person name="Mikhailova A.A."/>
            <person name="Marchal E."/>
            <person name="English S."/>
            <person name="Carruthers M."/>
            <person name="Jennings E.C."/>
            <person name="Chiamaka E.L."/>
            <person name="Frigard R.A."/>
            <person name="Pippel M."/>
            <person name="Attardo G.M."/>
            <person name="Benoit J.B."/>
            <person name="Bornberg-Bauer E."/>
            <person name="Tobe S.S."/>
        </authorList>
    </citation>
    <scope>NUCLEOTIDE SEQUENCE</scope>
    <source>
        <strain evidence="2">Stay&amp;Tobe</strain>
    </source>
</reference>
<gene>
    <name evidence="2" type="ORF">L9F63_006445</name>
</gene>
<name>A0AAD7ZAL8_DIPPU</name>
<dbReference type="AlphaFoldDB" id="A0AAD7ZAL8"/>
<proteinExistence type="predicted"/>
<dbReference type="SUPFAM" id="SSF56219">
    <property type="entry name" value="DNase I-like"/>
    <property type="match status" value="1"/>
</dbReference>
<evidence type="ECO:0000313" key="2">
    <source>
        <dbReference type="EMBL" id="KAJ9577008.1"/>
    </source>
</evidence>
<dbReference type="GO" id="GO:0003824">
    <property type="term" value="F:catalytic activity"/>
    <property type="evidence" value="ECO:0007669"/>
    <property type="project" value="InterPro"/>
</dbReference>
<dbReference type="Gene3D" id="3.60.10.10">
    <property type="entry name" value="Endonuclease/exonuclease/phosphatase"/>
    <property type="match status" value="1"/>
</dbReference>
<comment type="caution">
    <text evidence="2">The sequence shown here is derived from an EMBL/GenBank/DDBJ whole genome shotgun (WGS) entry which is preliminary data.</text>
</comment>
<sequence length="328" mass="37139">MTWNVEGLGSVKRLMPINILTSDIIILTETFNTCETSLQGYYTYETLATKGNMGRPSGGITCLIKPLLSPAQLIHSTPNVIVINANNLVIIGAYFQPERTAQEIIETLGEAFQKIDKNKAVILAGDLNCRIDQHNHKSDTVINYLTNVGLCITNKPEDKTYIGHNGTSTIDLILHNALINTTNAKTMENTSITPIRKHIPVCIKMMWENVQKKTIKNLSKTKKRLDTNVLAEIADKTKNRAQKEIENGNINEAAQILENIVKKSQIVNYVSERKSQPWFDRECYDERKEVLKSLHRARTSLNSEDLKLYNGKRRQYKKLLREKKGVSS</sequence>
<dbReference type="InterPro" id="IPR005135">
    <property type="entry name" value="Endo/exonuclease/phosphatase"/>
</dbReference>
<feature type="domain" description="Endonuclease/exonuclease/phosphatase" evidence="1">
    <location>
        <begin position="89"/>
        <end position="184"/>
    </location>
</feature>
<evidence type="ECO:0000259" key="1">
    <source>
        <dbReference type="Pfam" id="PF14529"/>
    </source>
</evidence>
<dbReference type="EMBL" id="JASPKZ010009381">
    <property type="protein sequence ID" value="KAJ9577008.1"/>
    <property type="molecule type" value="Genomic_DNA"/>
</dbReference>
<evidence type="ECO:0000313" key="3">
    <source>
        <dbReference type="Proteomes" id="UP001233999"/>
    </source>
</evidence>